<gene>
    <name evidence="3" type="ORF">CB5_LOCUS24416</name>
</gene>
<name>A0A6V7QEF2_ANACO</name>
<dbReference type="GO" id="GO:0008017">
    <property type="term" value="F:microtubule binding"/>
    <property type="evidence" value="ECO:0007669"/>
    <property type="project" value="TreeGrafter"/>
</dbReference>
<dbReference type="AlphaFoldDB" id="A0A6V7QEF2"/>
<dbReference type="PANTHER" id="PTHR31807:SF31">
    <property type="entry name" value="QWRF MOTIF PROTEIN (DUF566)-RELATED"/>
    <property type="match status" value="1"/>
</dbReference>
<evidence type="ECO:0000313" key="3">
    <source>
        <dbReference type="EMBL" id="CAD1841205.1"/>
    </source>
</evidence>
<proteinExistence type="inferred from homology"/>
<feature type="compositionally biased region" description="Low complexity" evidence="2">
    <location>
        <begin position="39"/>
        <end position="65"/>
    </location>
</feature>
<evidence type="ECO:0008006" key="4">
    <source>
        <dbReference type="Google" id="ProtNLM"/>
    </source>
</evidence>
<protein>
    <recommendedName>
        <fullName evidence="4">QWRF motif-containing protein 3</fullName>
    </recommendedName>
</protein>
<evidence type="ECO:0000256" key="1">
    <source>
        <dbReference type="ARBA" id="ARBA00010016"/>
    </source>
</evidence>
<feature type="compositionally biased region" description="Low complexity" evidence="2">
    <location>
        <begin position="22"/>
        <end position="32"/>
    </location>
</feature>
<dbReference type="GO" id="GO:0005880">
    <property type="term" value="C:nuclear microtubule"/>
    <property type="evidence" value="ECO:0007669"/>
    <property type="project" value="TreeGrafter"/>
</dbReference>
<accession>A0A6V7QEF2</accession>
<dbReference type="GO" id="GO:0005737">
    <property type="term" value="C:cytoplasm"/>
    <property type="evidence" value="ECO:0007669"/>
    <property type="project" value="TreeGrafter"/>
</dbReference>
<dbReference type="GO" id="GO:0051225">
    <property type="term" value="P:spindle assembly"/>
    <property type="evidence" value="ECO:0007669"/>
    <property type="project" value="TreeGrafter"/>
</dbReference>
<dbReference type="InterPro" id="IPR007573">
    <property type="entry name" value="QWRF"/>
</dbReference>
<dbReference type="EMBL" id="LR862135">
    <property type="protein sequence ID" value="CAD1841205.1"/>
    <property type="molecule type" value="Genomic_DNA"/>
</dbReference>
<evidence type="ECO:0000256" key="2">
    <source>
        <dbReference type="SAM" id="MobiDB-lite"/>
    </source>
</evidence>
<dbReference type="Pfam" id="PF04484">
    <property type="entry name" value="QWRF"/>
    <property type="match status" value="1"/>
</dbReference>
<organism evidence="3">
    <name type="scientific">Ananas comosus var. bracteatus</name>
    <name type="common">red pineapple</name>
    <dbReference type="NCBI Taxonomy" id="296719"/>
    <lineage>
        <taxon>Eukaryota</taxon>
        <taxon>Viridiplantae</taxon>
        <taxon>Streptophyta</taxon>
        <taxon>Embryophyta</taxon>
        <taxon>Tracheophyta</taxon>
        <taxon>Spermatophyta</taxon>
        <taxon>Magnoliopsida</taxon>
        <taxon>Liliopsida</taxon>
        <taxon>Poales</taxon>
        <taxon>Bromeliaceae</taxon>
        <taxon>Bromelioideae</taxon>
        <taxon>Ananas</taxon>
    </lineage>
</organism>
<feature type="compositionally biased region" description="Basic and acidic residues" evidence="2">
    <location>
        <begin position="112"/>
        <end position="122"/>
    </location>
</feature>
<feature type="compositionally biased region" description="Polar residues" evidence="2">
    <location>
        <begin position="128"/>
        <end position="147"/>
    </location>
</feature>
<sequence length="466" mass="51160">MEARHAPWRTPPRQMSSRFLVTSPASSPASSPRNHHRSSSSSFSSTNTSTSTSTSTLSRSLWPSSKKQPTTLADHLDKDRNSLFSDRNNSAPPPEPLFRHKSCSNYNSQFETDNHDKNEKKIARSASKGGSTRYISNKIPSYRSSSPPRDVTLTPGRIISNPHHNITLTPGRIIDNAVRRDYASSESERRETANVSTARSVKSSALMRARSVGQATTMQWAPSPGLRPPSPPAVNATAAAGKVLSSLRPPSPAKGRKVGSLISLGLDHLFKRKSSSAHVAGEAGYQLRMMNNRLIQWRFINAKSDAVNQVKLASAQAQLLSAWARISELQRREAHKRVQLHKEKLHLKLRSILSSQMKVLEGWGAMERQHASALSTTSDRLQAAVSKVPLTDGATADLKPLSSTLRQAMDHNGTIQTAMNGFIQTVSNILAQLRSCLFCSTRCQEAQIHVLSDQLTLDGFLTHILT</sequence>
<reference evidence="3" key="1">
    <citation type="submission" date="2020-07" db="EMBL/GenBank/DDBJ databases">
        <authorList>
            <person name="Lin J."/>
        </authorList>
    </citation>
    <scope>NUCLEOTIDE SEQUENCE</scope>
</reference>
<feature type="region of interest" description="Disordered" evidence="2">
    <location>
        <begin position="1"/>
        <end position="150"/>
    </location>
</feature>
<comment type="similarity">
    <text evidence="1">Belongs to the QWRF family.</text>
</comment>
<dbReference type="PANTHER" id="PTHR31807">
    <property type="entry name" value="AUGMIN FAMILY MEMBER"/>
    <property type="match status" value="1"/>
</dbReference>